<name>T2MAM7_HYDVU</name>
<dbReference type="PANTHER" id="PTHR31796">
    <property type="entry name" value="SUZ DOMAIN-CONTAINING PROTEIN 1"/>
    <property type="match status" value="1"/>
</dbReference>
<dbReference type="PANTHER" id="PTHR31796:SF2">
    <property type="entry name" value="SUZ DOMAIN-CONTAINING PROTEIN 1"/>
    <property type="match status" value="1"/>
</dbReference>
<dbReference type="EMBL" id="HAAD01002932">
    <property type="protein sequence ID" value="CDG69164.1"/>
    <property type="molecule type" value="mRNA"/>
</dbReference>
<evidence type="ECO:0000259" key="2">
    <source>
        <dbReference type="PROSITE" id="PS51673"/>
    </source>
</evidence>
<dbReference type="InterPro" id="IPR039228">
    <property type="entry name" value="SZRD1"/>
</dbReference>
<dbReference type="AlphaFoldDB" id="T2MAM7"/>
<proteinExistence type="evidence at transcript level"/>
<evidence type="ECO:0000256" key="1">
    <source>
        <dbReference type="SAM" id="MobiDB-lite"/>
    </source>
</evidence>
<gene>
    <name evidence="3" type="primary">C1orf144</name>
</gene>
<protein>
    <submittedName>
        <fullName evidence="3">UPF0485 protein C1orf144</fullName>
    </submittedName>
</protein>
<feature type="region of interest" description="Disordered" evidence="1">
    <location>
        <begin position="1"/>
        <end position="22"/>
    </location>
</feature>
<dbReference type="InterPro" id="IPR024771">
    <property type="entry name" value="SUZ"/>
</dbReference>
<feature type="compositionally biased region" description="Acidic residues" evidence="1">
    <location>
        <begin position="1"/>
        <end position="20"/>
    </location>
</feature>
<evidence type="ECO:0000313" key="3">
    <source>
        <dbReference type="EMBL" id="CDG69164.1"/>
    </source>
</evidence>
<sequence>MSDDEDDDVIDSWEDAADSGDLERRMEKREKIVNKIKNSEPMEFSNAPVTILKAENACKTEYSPQIKILKRSGLKNSNINKPKNKTEAEMKIALKVKEAEYQAARNRILGSDYDENKPKLDTESVKISIIQNPSRSSPLNSPPPVSSKIIATKEFDNIIRLPSGPNDLTGFKENR</sequence>
<accession>T2MAM7</accession>
<dbReference type="PROSITE" id="PS51673">
    <property type="entry name" value="SUZ"/>
    <property type="match status" value="1"/>
</dbReference>
<organism evidence="3">
    <name type="scientific">Hydra vulgaris</name>
    <name type="common">Hydra</name>
    <name type="synonym">Hydra attenuata</name>
    <dbReference type="NCBI Taxonomy" id="6087"/>
    <lineage>
        <taxon>Eukaryota</taxon>
        <taxon>Metazoa</taxon>
        <taxon>Cnidaria</taxon>
        <taxon>Hydrozoa</taxon>
        <taxon>Hydroidolina</taxon>
        <taxon>Anthoathecata</taxon>
        <taxon>Aplanulata</taxon>
        <taxon>Hydridae</taxon>
        <taxon>Hydra</taxon>
    </lineage>
</organism>
<dbReference type="Pfam" id="PF12752">
    <property type="entry name" value="SUZ"/>
    <property type="match status" value="1"/>
</dbReference>
<reference evidence="3" key="1">
    <citation type="journal article" date="2013" name="Genome Biol. Evol.">
        <title>Punctuated emergences of genetic and phenotypic innovations in eumetazoan, bilaterian, euteleostome, and hominidae ancestors.</title>
        <authorList>
            <person name="Wenger Y."/>
            <person name="Galliot B."/>
        </authorList>
    </citation>
    <scope>NUCLEOTIDE SEQUENCE</scope>
    <source>
        <tissue evidence="3">Whole animals</tissue>
    </source>
</reference>
<feature type="domain" description="SUZ" evidence="2">
    <location>
        <begin position="39"/>
        <end position="113"/>
    </location>
</feature>